<comment type="caution">
    <text evidence="2">The sequence shown here is derived from an EMBL/GenBank/DDBJ whole genome shotgun (WGS) entry which is preliminary data.</text>
</comment>
<feature type="compositionally biased region" description="Low complexity" evidence="1">
    <location>
        <begin position="59"/>
        <end position="70"/>
    </location>
</feature>
<accession>A0ABR3W9U0</accession>
<dbReference type="EMBL" id="JAWRVE010000119">
    <property type="protein sequence ID" value="KAL1856870.1"/>
    <property type="molecule type" value="Genomic_DNA"/>
</dbReference>
<feature type="region of interest" description="Disordered" evidence="1">
    <location>
        <begin position="48"/>
        <end position="90"/>
    </location>
</feature>
<name>A0ABR3W9U0_9PEZI</name>
<evidence type="ECO:0008006" key="4">
    <source>
        <dbReference type="Google" id="ProtNLM"/>
    </source>
</evidence>
<feature type="compositionally biased region" description="Polar residues" evidence="1">
    <location>
        <begin position="213"/>
        <end position="223"/>
    </location>
</feature>
<dbReference type="Proteomes" id="UP001583177">
    <property type="component" value="Unassembled WGS sequence"/>
</dbReference>
<feature type="compositionally biased region" description="Basic and acidic residues" evidence="1">
    <location>
        <begin position="71"/>
        <end position="80"/>
    </location>
</feature>
<feature type="compositionally biased region" description="Polar residues" evidence="1">
    <location>
        <begin position="183"/>
        <end position="192"/>
    </location>
</feature>
<proteinExistence type="predicted"/>
<evidence type="ECO:0000313" key="3">
    <source>
        <dbReference type="Proteomes" id="UP001583177"/>
    </source>
</evidence>
<feature type="compositionally biased region" description="Low complexity" evidence="1">
    <location>
        <begin position="169"/>
        <end position="181"/>
    </location>
</feature>
<evidence type="ECO:0000313" key="2">
    <source>
        <dbReference type="EMBL" id="KAL1856870.1"/>
    </source>
</evidence>
<organism evidence="2 3">
    <name type="scientific">Diaporthe australafricana</name>
    <dbReference type="NCBI Taxonomy" id="127596"/>
    <lineage>
        <taxon>Eukaryota</taxon>
        <taxon>Fungi</taxon>
        <taxon>Dikarya</taxon>
        <taxon>Ascomycota</taxon>
        <taxon>Pezizomycotina</taxon>
        <taxon>Sordariomycetes</taxon>
        <taxon>Sordariomycetidae</taxon>
        <taxon>Diaporthales</taxon>
        <taxon>Diaporthaceae</taxon>
        <taxon>Diaporthe</taxon>
    </lineage>
</organism>
<feature type="region of interest" description="Disordered" evidence="1">
    <location>
        <begin position="152"/>
        <end position="249"/>
    </location>
</feature>
<protein>
    <recommendedName>
        <fullName evidence="4">Zn(2)-C6 fungal-type domain-containing protein</fullName>
    </recommendedName>
</protein>
<reference evidence="2 3" key="1">
    <citation type="journal article" date="2024" name="IMA Fungus">
        <title>IMA Genome - F19 : A genome assembly and annotation guide to empower mycologists, including annotated draft genome sequences of Ceratocystis pirilliformis, Diaporthe australafricana, Fusarium ophioides, Paecilomyces lecythidis, and Sporothrix stenoceras.</title>
        <authorList>
            <person name="Aylward J."/>
            <person name="Wilson A.M."/>
            <person name="Visagie C.M."/>
            <person name="Spraker J."/>
            <person name="Barnes I."/>
            <person name="Buitendag C."/>
            <person name="Ceriani C."/>
            <person name="Del Mar Angel L."/>
            <person name="du Plessis D."/>
            <person name="Fuchs T."/>
            <person name="Gasser K."/>
            <person name="Kramer D."/>
            <person name="Li W."/>
            <person name="Munsamy K."/>
            <person name="Piso A."/>
            <person name="Price J.L."/>
            <person name="Sonnekus B."/>
            <person name="Thomas C."/>
            <person name="van der Nest A."/>
            <person name="van Dijk A."/>
            <person name="van Heerden A."/>
            <person name="van Vuuren N."/>
            <person name="Yilmaz N."/>
            <person name="Duong T.A."/>
            <person name="van der Merwe N.A."/>
            <person name="Wingfield M.J."/>
            <person name="Wingfield B.D."/>
        </authorList>
    </citation>
    <scope>NUCLEOTIDE SEQUENCE [LARGE SCALE GENOMIC DNA]</scope>
    <source>
        <strain evidence="2 3">CMW 18300</strain>
    </source>
</reference>
<evidence type="ECO:0000256" key="1">
    <source>
        <dbReference type="SAM" id="MobiDB-lite"/>
    </source>
</evidence>
<sequence length="437" mass="47097">MSQEQSIGPGQSACNQCCAAKGEREGCARCKTLHTECIYTQSRVGKVPGIRARTKKPEQQQLRRQQQQGRGESEGGRVSEEAAAGAQHVNSDAVETIVAMPSMRPSEGTVPDPSQQALCAWPQHWPLSTPWIDAPILDDSLLEFDTTMIGEPSTASSGHLDASYDRESTSPSAAAPSSVSSGWLESTHNRTSPDALPPEQTCPAPDAARGLPSPQSAPHSTQTPPQPDEMPQTGSDGGRMAIPAGPDPATKGTGLGLARLDSECVMVCTHIIAVLENYLLCEPKTIYIVLEPTRKATAELKNLIQLQQESRCDRCISLFAIILSQMIDLLEAGAKPPSESEAGLPAGRFLYGMQSNFGLSAFSFTADEQRGWQSRIARKEYRAVAELVSTVMQMAESGPRGTAVTPTLAEQRTRPLAELKQKLILLAREKENEINLL</sequence>
<keyword evidence="3" id="KW-1185">Reference proteome</keyword>
<gene>
    <name evidence="2" type="ORF">Daus18300_010633</name>
</gene>